<sequence length="137" mass="14162">MRTPAFILALACSGGAASAAPDWRPVPGAPDLDVDVAFVQQQGSVVTTWVRSAGTTGLAARLAGQGGIRPPAQRRQVLLADFDCATRTIRAQAAVGYDAAGRLLASSSVPGPLVPIPGDEDLALAWDAVCELARDRR</sequence>
<accession>A0A6N8IRN7</accession>
<comment type="caution">
    <text evidence="2">The sequence shown here is derived from an EMBL/GenBank/DDBJ whole genome shotgun (WGS) entry which is preliminary data.</text>
</comment>
<dbReference type="EMBL" id="WSEL01000003">
    <property type="protein sequence ID" value="MVQ29392.1"/>
    <property type="molecule type" value="Genomic_DNA"/>
</dbReference>
<name>A0A6N8IRN7_9BURK</name>
<evidence type="ECO:0000256" key="1">
    <source>
        <dbReference type="SAM" id="SignalP"/>
    </source>
</evidence>
<organism evidence="2 3">
    <name type="scientific">Ramlibacter pinisoli</name>
    <dbReference type="NCBI Taxonomy" id="2682844"/>
    <lineage>
        <taxon>Bacteria</taxon>
        <taxon>Pseudomonadati</taxon>
        <taxon>Pseudomonadota</taxon>
        <taxon>Betaproteobacteria</taxon>
        <taxon>Burkholderiales</taxon>
        <taxon>Comamonadaceae</taxon>
        <taxon>Ramlibacter</taxon>
    </lineage>
</organism>
<dbReference type="Proteomes" id="UP000469385">
    <property type="component" value="Unassembled WGS sequence"/>
</dbReference>
<evidence type="ECO:0000313" key="3">
    <source>
        <dbReference type="Proteomes" id="UP000469385"/>
    </source>
</evidence>
<keyword evidence="3" id="KW-1185">Reference proteome</keyword>
<proteinExistence type="predicted"/>
<keyword evidence="1" id="KW-0732">Signal</keyword>
<feature type="chain" id="PRO_5026658530" evidence="1">
    <location>
        <begin position="20"/>
        <end position="137"/>
    </location>
</feature>
<feature type="signal peptide" evidence="1">
    <location>
        <begin position="1"/>
        <end position="19"/>
    </location>
</feature>
<gene>
    <name evidence="2" type="ORF">GON04_08035</name>
</gene>
<protein>
    <submittedName>
        <fullName evidence="2">Uncharacterized protein</fullName>
    </submittedName>
</protein>
<evidence type="ECO:0000313" key="2">
    <source>
        <dbReference type="EMBL" id="MVQ29392.1"/>
    </source>
</evidence>
<dbReference type="AlphaFoldDB" id="A0A6N8IRN7"/>
<reference evidence="2 3" key="1">
    <citation type="submission" date="2019-12" db="EMBL/GenBank/DDBJ databases">
        <authorList>
            <person name="Huq M.A."/>
        </authorList>
    </citation>
    <scope>NUCLEOTIDE SEQUENCE [LARGE SCALE GENOMIC DNA]</scope>
    <source>
        <strain evidence="2 3">MAH-25</strain>
    </source>
</reference>
<dbReference type="RefSeq" id="WP_157397400.1">
    <property type="nucleotide sequence ID" value="NZ_WSEL01000003.1"/>
</dbReference>